<feature type="transmembrane region" description="Helical" evidence="1">
    <location>
        <begin position="7"/>
        <end position="26"/>
    </location>
</feature>
<keyword evidence="1" id="KW-0472">Membrane</keyword>
<organism evidence="3 4">
    <name type="scientific">Selenihalanaerobacter shriftii</name>
    <dbReference type="NCBI Taxonomy" id="142842"/>
    <lineage>
        <taxon>Bacteria</taxon>
        <taxon>Bacillati</taxon>
        <taxon>Bacillota</taxon>
        <taxon>Clostridia</taxon>
        <taxon>Halanaerobiales</taxon>
        <taxon>Halobacteroidaceae</taxon>
        <taxon>Selenihalanaerobacter</taxon>
    </lineage>
</organism>
<keyword evidence="1" id="KW-0812">Transmembrane</keyword>
<gene>
    <name evidence="3" type="ORF">SAMN02745118_01644</name>
</gene>
<keyword evidence="1" id="KW-1133">Transmembrane helix</keyword>
<feature type="domain" description="Bypass of forespore C C-terminal" evidence="2">
    <location>
        <begin position="153"/>
        <end position="220"/>
    </location>
</feature>
<dbReference type="EMBL" id="FUWM01000012">
    <property type="protein sequence ID" value="SJZ72014.1"/>
    <property type="molecule type" value="Genomic_DNA"/>
</dbReference>
<evidence type="ECO:0000259" key="2">
    <source>
        <dbReference type="Pfam" id="PF08955"/>
    </source>
</evidence>
<dbReference type="RefSeq" id="WP_078810106.1">
    <property type="nucleotide sequence ID" value="NZ_FUWM01000012.1"/>
</dbReference>
<dbReference type="STRING" id="142842.SAMN02745118_01644"/>
<evidence type="ECO:0000313" key="3">
    <source>
        <dbReference type="EMBL" id="SJZ72014.1"/>
    </source>
</evidence>
<evidence type="ECO:0000313" key="4">
    <source>
        <dbReference type="Proteomes" id="UP000190625"/>
    </source>
</evidence>
<evidence type="ECO:0000256" key="1">
    <source>
        <dbReference type="SAM" id="Phobius"/>
    </source>
</evidence>
<dbReference type="InterPro" id="IPR015050">
    <property type="entry name" value="BofC_C"/>
</dbReference>
<reference evidence="4" key="1">
    <citation type="submission" date="2017-02" db="EMBL/GenBank/DDBJ databases">
        <authorList>
            <person name="Varghese N."/>
            <person name="Submissions S."/>
        </authorList>
    </citation>
    <scope>NUCLEOTIDE SEQUENCE [LARGE SCALE GENOMIC DNA]</scope>
    <source>
        <strain evidence="4">ATCC BAA-73</strain>
    </source>
</reference>
<dbReference type="Gene3D" id="3.30.70.1740">
    <property type="entry name" value="Bypass-of-forespore C, C-terminal domain"/>
    <property type="match status" value="1"/>
</dbReference>
<keyword evidence="4" id="KW-1185">Reference proteome</keyword>
<proteinExistence type="predicted"/>
<dbReference type="Proteomes" id="UP000190625">
    <property type="component" value="Unassembled WGS sequence"/>
</dbReference>
<accession>A0A1T4MYU2</accession>
<dbReference type="Pfam" id="PF08955">
    <property type="entry name" value="BofC_C"/>
    <property type="match status" value="1"/>
</dbReference>
<dbReference type="OrthoDB" id="2082016at2"/>
<dbReference type="InterPro" id="IPR038117">
    <property type="entry name" value="BofC_C_sf"/>
</dbReference>
<name>A0A1T4MYU2_9FIRM</name>
<sequence length="228" mass="26474">MLRGKRIFIFSLVIFILMSTFTYLMWGLTNKESTDEIKTEEQKSGVAVELKAKQKNSLSELIKTKEEEFKIKILETEGLLQGELLNDNWNLKSWLILRTHYKKCNHIIVNQKKRINKDFKVNNLSDKYPNWNVVHNDSYRVILQREVVGVCQDDKEDMYLGIKDGVISIFYGTPNKDINILKRKTNIAVGVLPDREIANLKKGIIVKNQKDLLTLLEGFASIQDEKIE</sequence>
<dbReference type="AlphaFoldDB" id="A0A1T4MYU2"/>
<protein>
    <submittedName>
        <fullName evidence="3">BofC C-terminal domain-containing protein</fullName>
    </submittedName>
</protein>